<dbReference type="PANTHER" id="PTHR32472">
    <property type="entry name" value="DNA REPAIR PROTEIN RADA"/>
    <property type="match status" value="1"/>
</dbReference>
<feature type="compositionally biased region" description="Acidic residues" evidence="2">
    <location>
        <begin position="69"/>
        <end position="83"/>
    </location>
</feature>
<dbReference type="GO" id="GO:0046872">
    <property type="term" value="F:metal ion binding"/>
    <property type="evidence" value="ECO:0007669"/>
    <property type="project" value="UniProtKB-KW"/>
</dbReference>
<feature type="signal peptide" evidence="3">
    <location>
        <begin position="1"/>
        <end position="22"/>
    </location>
</feature>
<evidence type="ECO:0000259" key="4">
    <source>
        <dbReference type="PROSITE" id="PS50162"/>
    </source>
</evidence>
<dbReference type="Pfam" id="PF13541">
    <property type="entry name" value="ChlI"/>
    <property type="match status" value="1"/>
</dbReference>
<gene>
    <name evidence="5" type="ORF">IV203_011438</name>
</gene>
<proteinExistence type="predicted"/>
<keyword evidence="1" id="KW-0479">Metal-binding</keyword>
<reference evidence="5" key="1">
    <citation type="journal article" date="2021" name="Sci. Rep.">
        <title>Diploid genomic architecture of Nitzschia inconspicua, an elite biomass production diatom.</title>
        <authorList>
            <person name="Oliver A."/>
            <person name="Podell S."/>
            <person name="Pinowska A."/>
            <person name="Traller J.C."/>
            <person name="Smith S.R."/>
            <person name="McClure R."/>
            <person name="Beliaev A."/>
            <person name="Bohutskyi P."/>
            <person name="Hill E.A."/>
            <person name="Rabines A."/>
            <person name="Zheng H."/>
            <person name="Allen L.Z."/>
            <person name="Kuo A."/>
            <person name="Grigoriev I.V."/>
            <person name="Allen A.E."/>
            <person name="Hazlebeck D."/>
            <person name="Allen E.E."/>
        </authorList>
    </citation>
    <scope>NUCLEOTIDE SEQUENCE</scope>
    <source>
        <strain evidence="5">Hildebrandi</strain>
    </source>
</reference>
<dbReference type="Proteomes" id="UP000693970">
    <property type="component" value="Unassembled WGS sequence"/>
</dbReference>
<keyword evidence="6" id="KW-1185">Reference proteome</keyword>
<dbReference type="EMBL" id="JAGRRH010000019">
    <property type="protein sequence ID" value="KAG7348841.1"/>
    <property type="molecule type" value="Genomic_DNA"/>
</dbReference>
<evidence type="ECO:0000256" key="2">
    <source>
        <dbReference type="SAM" id="MobiDB-lite"/>
    </source>
</evidence>
<feature type="region of interest" description="Disordered" evidence="2">
    <location>
        <begin position="182"/>
        <end position="206"/>
    </location>
</feature>
<feature type="region of interest" description="Disordered" evidence="2">
    <location>
        <begin position="658"/>
        <end position="682"/>
    </location>
</feature>
<dbReference type="InterPro" id="IPR003593">
    <property type="entry name" value="AAA+_ATPase"/>
</dbReference>
<feature type="domain" description="RecA family profile 1" evidence="4">
    <location>
        <begin position="223"/>
        <end position="422"/>
    </location>
</feature>
<accession>A0A9K3KSR4</accession>
<organism evidence="5 6">
    <name type="scientific">Nitzschia inconspicua</name>
    <dbReference type="NCBI Taxonomy" id="303405"/>
    <lineage>
        <taxon>Eukaryota</taxon>
        <taxon>Sar</taxon>
        <taxon>Stramenopiles</taxon>
        <taxon>Ochrophyta</taxon>
        <taxon>Bacillariophyta</taxon>
        <taxon>Bacillariophyceae</taxon>
        <taxon>Bacillariophycidae</taxon>
        <taxon>Bacillariales</taxon>
        <taxon>Bacillariaceae</taxon>
        <taxon>Nitzschia</taxon>
    </lineage>
</organism>
<evidence type="ECO:0000313" key="6">
    <source>
        <dbReference type="Proteomes" id="UP000693970"/>
    </source>
</evidence>
<dbReference type="InterPro" id="IPR020588">
    <property type="entry name" value="RecA_ATP-bd"/>
</dbReference>
<reference evidence="5" key="2">
    <citation type="submission" date="2021-04" db="EMBL/GenBank/DDBJ databases">
        <authorList>
            <person name="Podell S."/>
        </authorList>
    </citation>
    <scope>NUCLEOTIDE SEQUENCE</scope>
    <source>
        <strain evidence="5">Hildebrandi</strain>
    </source>
</reference>
<sequence>MFIPSIILVVVLSNFPFLLVQAFSSSTSLYSSFSPPTTTTTPIGIRPSVRHKRFLSSRLICYAARYQENDDDDDDDDDDDPPDVDINNFSYSSKSLNGFGLGQGRSPPSQRKAMGTSSKSSTQVYVCTNCGGESAVWRGKCPTCHEWNSFQKFQVPRAERTATGGVGGGLFQMGRPNFASTQSNTGSWLDGVPSTSASTNRYNSPYSSRPVSITDIDLNQQTNQRLLLPMDDEFNQVLGGGLVRGSLLLLGGDPGVGKSTLALQVASQLASLSTPLPGIGMGTPTTTTPRVGPVWYVSGEETLEQIATRAKRLSTDDLPSQLYLLSETNLNVMAEQVVNVWMQYQGMDYEDEDEKNITPTSSTTLPRELPPSLIVVDSIQTMVCEAGGSSSSGGIVQVRECMALLLRLAKTTHIPILTIGHVTKSGDVAGPRMVEHMVDAVLYLEHHTGSSSSSSTSNFRWLRAQKNRFGSCQTVGLYDFQRGLLVPQPEGLQTMQLPSTDLEGCAFSISMEGSQRAITVEVQALVTVASSGFSKKTVEGIPLSRLNLLLGVLQKHCHLRIAGSGGGASGGKGISRDVYVNVVGGASKSQQTLAAPALDLAVAVALCSSFVSIPVRADTVLLAQVGLLGELRPVPSIETRLQQAQRMGFSRAIVAGGESSNRQKQKKLKWGREGNTASESATESIDPWRSLRKYDMDVFECTKLGDALELALTATISFAKKRTTKGKGSSVPTKKSVGDTPGSLNDIYLEADIILDDEDDEFDDQY</sequence>
<dbReference type="GO" id="GO:0003677">
    <property type="term" value="F:DNA binding"/>
    <property type="evidence" value="ECO:0007669"/>
    <property type="project" value="InterPro"/>
</dbReference>
<name>A0A9K3KSR4_9STRA</name>
<dbReference type="PANTHER" id="PTHR32472:SF10">
    <property type="entry name" value="DNA REPAIR PROTEIN RADA-LIKE PROTEIN"/>
    <property type="match status" value="1"/>
</dbReference>
<evidence type="ECO:0000256" key="3">
    <source>
        <dbReference type="SAM" id="SignalP"/>
    </source>
</evidence>
<dbReference type="GO" id="GO:0140664">
    <property type="term" value="F:ATP-dependent DNA damage sensor activity"/>
    <property type="evidence" value="ECO:0007669"/>
    <property type="project" value="InterPro"/>
</dbReference>
<comment type="caution">
    <text evidence="5">The sequence shown here is derived from an EMBL/GenBank/DDBJ whole genome shotgun (WGS) entry which is preliminary data.</text>
</comment>
<dbReference type="AlphaFoldDB" id="A0A9K3KSR4"/>
<dbReference type="GO" id="GO:0005524">
    <property type="term" value="F:ATP binding"/>
    <property type="evidence" value="ECO:0007669"/>
    <property type="project" value="InterPro"/>
</dbReference>
<keyword evidence="3" id="KW-0732">Signal</keyword>
<dbReference type="GO" id="GO:0000725">
    <property type="term" value="P:recombinational repair"/>
    <property type="evidence" value="ECO:0007669"/>
    <property type="project" value="TreeGrafter"/>
</dbReference>
<dbReference type="OrthoDB" id="41505at2759"/>
<feature type="region of interest" description="Disordered" evidence="2">
    <location>
        <begin position="68"/>
        <end position="118"/>
    </location>
</feature>
<dbReference type="SMART" id="SM00382">
    <property type="entry name" value="AAA"/>
    <property type="match status" value="1"/>
</dbReference>
<evidence type="ECO:0000313" key="5">
    <source>
        <dbReference type="EMBL" id="KAG7348841.1"/>
    </source>
</evidence>
<dbReference type="InterPro" id="IPR041166">
    <property type="entry name" value="Rubredoxin_2"/>
</dbReference>
<protein>
    <submittedName>
        <fullName evidence="5">DNA repair protein radA</fullName>
    </submittedName>
</protein>
<dbReference type="PROSITE" id="PS50162">
    <property type="entry name" value="RECA_2"/>
    <property type="match status" value="1"/>
</dbReference>
<dbReference type="Pfam" id="PF13481">
    <property type="entry name" value="AAA_25"/>
    <property type="match status" value="1"/>
</dbReference>
<evidence type="ECO:0000256" key="1">
    <source>
        <dbReference type="ARBA" id="ARBA00022723"/>
    </source>
</evidence>
<feature type="compositionally biased region" description="Polar residues" evidence="2">
    <location>
        <begin position="87"/>
        <end position="96"/>
    </location>
</feature>
<dbReference type="Pfam" id="PF18073">
    <property type="entry name" value="Zn_ribbon_LapB"/>
    <property type="match status" value="1"/>
</dbReference>
<feature type="chain" id="PRO_5039898412" evidence="3">
    <location>
        <begin position="23"/>
        <end position="766"/>
    </location>
</feature>